<evidence type="ECO:0000256" key="15">
    <source>
        <dbReference type="ARBA" id="ARBA00023264"/>
    </source>
</evidence>
<keyword evidence="7" id="KW-0444">Lipid biosynthesis</keyword>
<keyword evidence="22" id="KW-1185">Reference proteome</keyword>
<comment type="similarity">
    <text evidence="5">Belongs to the CDS family.</text>
</comment>
<comment type="pathway">
    <text evidence="3">Phospholipid metabolism; CDP-diacylglycerol biosynthesis; CDP-diacylglycerol from sn-glycerol 3-phosphate: step 3/3.</text>
</comment>
<dbReference type="RefSeq" id="XP_009042740.1">
    <property type="nucleotide sequence ID" value="XM_009044492.1"/>
</dbReference>
<evidence type="ECO:0000313" key="22">
    <source>
        <dbReference type="Proteomes" id="UP000002729"/>
    </source>
</evidence>
<dbReference type="eggNOG" id="KOG1440">
    <property type="taxonomic scope" value="Eukaryota"/>
</dbReference>
<keyword evidence="10" id="KW-0548">Nucleotidyltransferase</keyword>
<comment type="pathway">
    <text evidence="4">Lipid metabolism.</text>
</comment>
<evidence type="ECO:0000256" key="12">
    <source>
        <dbReference type="ARBA" id="ARBA00023098"/>
    </source>
</evidence>
<dbReference type="GO" id="GO:0005789">
    <property type="term" value="C:endoplasmic reticulum membrane"/>
    <property type="evidence" value="ECO:0007669"/>
    <property type="project" value="TreeGrafter"/>
</dbReference>
<feature type="compositionally biased region" description="Low complexity" evidence="19">
    <location>
        <begin position="223"/>
        <end position="234"/>
    </location>
</feature>
<evidence type="ECO:0000256" key="20">
    <source>
        <dbReference type="SAM" id="Phobius"/>
    </source>
</evidence>
<keyword evidence="9 20" id="KW-0812">Transmembrane</keyword>
<keyword evidence="8" id="KW-0808">Transferase</keyword>
<evidence type="ECO:0000256" key="13">
    <source>
        <dbReference type="ARBA" id="ARBA00023136"/>
    </source>
</evidence>
<dbReference type="AlphaFoldDB" id="F0YQP8"/>
<evidence type="ECO:0000256" key="14">
    <source>
        <dbReference type="ARBA" id="ARBA00023209"/>
    </source>
</evidence>
<dbReference type="PANTHER" id="PTHR13773:SF8">
    <property type="entry name" value="PHOSPHATIDATE CYTIDYLYLTRANSFERASE, PHOTORECEPTOR-SPECIFIC"/>
    <property type="match status" value="1"/>
</dbReference>
<feature type="transmembrane region" description="Helical" evidence="20">
    <location>
        <begin position="345"/>
        <end position="371"/>
    </location>
</feature>
<evidence type="ECO:0000256" key="5">
    <source>
        <dbReference type="ARBA" id="ARBA00010185"/>
    </source>
</evidence>
<evidence type="ECO:0000256" key="8">
    <source>
        <dbReference type="ARBA" id="ARBA00022679"/>
    </source>
</evidence>
<organism evidence="22">
    <name type="scientific">Aureococcus anophagefferens</name>
    <name type="common">Harmful bloom alga</name>
    <dbReference type="NCBI Taxonomy" id="44056"/>
    <lineage>
        <taxon>Eukaryota</taxon>
        <taxon>Sar</taxon>
        <taxon>Stramenopiles</taxon>
        <taxon>Ochrophyta</taxon>
        <taxon>Pelagophyceae</taxon>
        <taxon>Pelagomonadales</taxon>
        <taxon>Pelagomonadaceae</taxon>
        <taxon>Aureococcus</taxon>
    </lineage>
</organism>
<evidence type="ECO:0000313" key="21">
    <source>
        <dbReference type="EMBL" id="EGB02561.1"/>
    </source>
</evidence>
<dbReference type="GO" id="GO:0004605">
    <property type="term" value="F:phosphatidate cytidylyltransferase activity"/>
    <property type="evidence" value="ECO:0007669"/>
    <property type="project" value="UniProtKB-EC"/>
</dbReference>
<protein>
    <recommendedName>
        <fullName evidence="6">phosphatidate cytidylyltransferase</fullName>
        <ecNumber evidence="6">2.7.7.41</ecNumber>
    </recommendedName>
    <alternativeName>
        <fullName evidence="16">CDP-diacylglycerol synthase</fullName>
    </alternativeName>
    <alternativeName>
        <fullName evidence="17">CDP-diglyceride pyrophosphorylase</fullName>
    </alternativeName>
    <alternativeName>
        <fullName evidence="18">CDP-diglyceride synthase</fullName>
    </alternativeName>
</protein>
<comment type="catalytic activity">
    <reaction evidence="1">
        <text>a 1,2-diacyl-sn-glycero-3-phosphate + CTP + H(+) = a CDP-1,2-diacyl-sn-glycerol + diphosphate</text>
        <dbReference type="Rhea" id="RHEA:16229"/>
        <dbReference type="ChEBI" id="CHEBI:15378"/>
        <dbReference type="ChEBI" id="CHEBI:33019"/>
        <dbReference type="ChEBI" id="CHEBI:37563"/>
        <dbReference type="ChEBI" id="CHEBI:58332"/>
        <dbReference type="ChEBI" id="CHEBI:58608"/>
        <dbReference type="EC" id="2.7.7.41"/>
    </reaction>
</comment>
<evidence type="ECO:0000256" key="7">
    <source>
        <dbReference type="ARBA" id="ARBA00022516"/>
    </source>
</evidence>
<gene>
    <name evidence="21" type="ORF">AURANDRAFT_68765</name>
</gene>
<evidence type="ECO:0000256" key="3">
    <source>
        <dbReference type="ARBA" id="ARBA00005119"/>
    </source>
</evidence>
<evidence type="ECO:0000256" key="6">
    <source>
        <dbReference type="ARBA" id="ARBA00012487"/>
    </source>
</evidence>
<evidence type="ECO:0000256" key="10">
    <source>
        <dbReference type="ARBA" id="ARBA00022695"/>
    </source>
</evidence>
<dbReference type="PANTHER" id="PTHR13773">
    <property type="entry name" value="PHOSPHATIDATE CYTIDYLYLTRANSFERASE"/>
    <property type="match status" value="1"/>
</dbReference>
<evidence type="ECO:0000256" key="9">
    <source>
        <dbReference type="ARBA" id="ARBA00022692"/>
    </source>
</evidence>
<keyword evidence="12" id="KW-0443">Lipid metabolism</keyword>
<feature type="transmembrane region" description="Helical" evidence="20">
    <location>
        <begin position="59"/>
        <end position="80"/>
    </location>
</feature>
<keyword evidence="11 20" id="KW-1133">Transmembrane helix</keyword>
<evidence type="ECO:0000256" key="16">
    <source>
        <dbReference type="ARBA" id="ARBA00029893"/>
    </source>
</evidence>
<dbReference type="InterPro" id="IPR016720">
    <property type="entry name" value="PC_Trfase_euk"/>
</dbReference>
<dbReference type="EC" id="2.7.7.41" evidence="6"/>
<evidence type="ECO:0000256" key="18">
    <source>
        <dbReference type="ARBA" id="ARBA00033406"/>
    </source>
</evidence>
<dbReference type="EMBL" id="GL833436">
    <property type="protein sequence ID" value="EGB02561.1"/>
    <property type="molecule type" value="Genomic_DNA"/>
</dbReference>
<dbReference type="GeneID" id="20227008"/>
<evidence type="ECO:0000256" key="17">
    <source>
        <dbReference type="ARBA" id="ARBA00032396"/>
    </source>
</evidence>
<dbReference type="OrthoDB" id="10260889at2759"/>
<evidence type="ECO:0000256" key="11">
    <source>
        <dbReference type="ARBA" id="ARBA00022989"/>
    </source>
</evidence>
<keyword evidence="13 20" id="KW-0472">Membrane</keyword>
<dbReference type="InParanoid" id="F0YQP8"/>
<name>F0YQP8_AURAN</name>
<feature type="compositionally biased region" description="Basic and acidic residues" evidence="19">
    <location>
        <begin position="27"/>
        <end position="39"/>
    </location>
</feature>
<sequence>MVELRQRKGSAKKAADGEQLSENGMLEEVRRSTEGEDKPAPAPATEPPAVMQQGFWKKFAVWAGHFYVCLLIMLLQTMAFREIVSVRYSEYKSVDGAGRLPLFRTLQWGWYYVALVFVYGDFIKEFAYSHERGQDVLLHYARHHEALAFAGYCLVFMLSVSRPGPGDDARLDGAEGAAVGTAKAVAAAKWAWSPQGVPPRLRSMSSAAYADTSKLADTDRFSRTPSAAATPAARSRQDRRESSRPFSSLAVRDRAGRFSQPPDPRCDASSARFSQPPEPRWDASRLARNWSVVATRSRSSLGRPPSTGAAGDAGAGVVATRVPAWLRQMSKLRRQSQPLARLGRCVFFVLCSMLCFSLGLIGLISGVGLLACAGYNAYVIYKHPEYEAEMLHADVEQLGPGSATDLAATVYAPPGAARAHQQGDWLSGGAALAAQNPELAASAGAAAYSWAQQNPDQAASLASSASNAAYRPPGGI</sequence>
<dbReference type="UniPathway" id="UPA00557">
    <property type="reaction ID" value="UER00614"/>
</dbReference>
<evidence type="ECO:0000256" key="4">
    <source>
        <dbReference type="ARBA" id="ARBA00005189"/>
    </source>
</evidence>
<evidence type="ECO:0000256" key="1">
    <source>
        <dbReference type="ARBA" id="ARBA00001698"/>
    </source>
</evidence>
<dbReference type="Proteomes" id="UP000002729">
    <property type="component" value="Unassembled WGS sequence"/>
</dbReference>
<reference evidence="21 22" key="1">
    <citation type="journal article" date="2011" name="Proc. Natl. Acad. Sci. U.S.A.">
        <title>Niche of harmful alga Aureococcus anophagefferens revealed through ecogenomics.</title>
        <authorList>
            <person name="Gobler C.J."/>
            <person name="Berry D.L."/>
            <person name="Dyhrman S.T."/>
            <person name="Wilhelm S.W."/>
            <person name="Salamov A."/>
            <person name="Lobanov A.V."/>
            <person name="Zhang Y."/>
            <person name="Collier J.L."/>
            <person name="Wurch L.L."/>
            <person name="Kustka A.B."/>
            <person name="Dill B.D."/>
            <person name="Shah M."/>
            <person name="VerBerkmoes N.C."/>
            <person name="Kuo A."/>
            <person name="Terry A."/>
            <person name="Pangilinan J."/>
            <person name="Lindquist E.A."/>
            <person name="Lucas S."/>
            <person name="Paulsen I.T."/>
            <person name="Hattenrath-Lehmann T.K."/>
            <person name="Talmage S.C."/>
            <person name="Walker E.A."/>
            <person name="Koch F."/>
            <person name="Burson A.M."/>
            <person name="Marcoval M.A."/>
            <person name="Tang Y.Z."/>
            <person name="Lecleir G.R."/>
            <person name="Coyne K.J."/>
            <person name="Berg G.M."/>
            <person name="Bertrand E.M."/>
            <person name="Saito M.A."/>
            <person name="Gladyshev V.N."/>
            <person name="Grigoriev I.V."/>
        </authorList>
    </citation>
    <scope>NUCLEOTIDE SEQUENCE [LARGE SCALE GENOMIC DNA]</scope>
    <source>
        <strain evidence="22">CCMP 1984</strain>
    </source>
</reference>
<keyword evidence="15" id="KW-1208">Phospholipid metabolism</keyword>
<dbReference type="KEGG" id="aaf:AURANDRAFT_68765"/>
<dbReference type="GO" id="GO:0016024">
    <property type="term" value="P:CDP-diacylglycerol biosynthetic process"/>
    <property type="evidence" value="ECO:0007669"/>
    <property type="project" value="UniProtKB-UniPathway"/>
</dbReference>
<comment type="subcellular location">
    <subcellularLocation>
        <location evidence="2">Membrane</location>
        <topology evidence="2">Multi-pass membrane protein</topology>
    </subcellularLocation>
</comment>
<feature type="transmembrane region" description="Helical" evidence="20">
    <location>
        <begin position="101"/>
        <end position="120"/>
    </location>
</feature>
<evidence type="ECO:0000256" key="19">
    <source>
        <dbReference type="SAM" id="MobiDB-lite"/>
    </source>
</evidence>
<keyword evidence="14" id="KW-0594">Phospholipid biosynthesis</keyword>
<proteinExistence type="inferred from homology"/>
<feature type="region of interest" description="Disordered" evidence="19">
    <location>
        <begin position="1"/>
        <end position="46"/>
    </location>
</feature>
<evidence type="ECO:0000256" key="2">
    <source>
        <dbReference type="ARBA" id="ARBA00004141"/>
    </source>
</evidence>
<accession>F0YQP8</accession>
<feature type="region of interest" description="Disordered" evidence="19">
    <location>
        <begin position="215"/>
        <end position="282"/>
    </location>
</feature>